<evidence type="ECO:0000256" key="1">
    <source>
        <dbReference type="ARBA" id="ARBA00008911"/>
    </source>
</evidence>
<feature type="binding site" evidence="3">
    <location>
        <position position="435"/>
    </location>
    <ligand>
        <name>Mn(2+)</name>
        <dbReference type="ChEBI" id="CHEBI:29035"/>
    </ligand>
</feature>
<evidence type="ECO:0000256" key="4">
    <source>
        <dbReference type="RuleBase" id="RU363071"/>
    </source>
</evidence>
<proteinExistence type="inferred from homology"/>
<dbReference type="SUPFAM" id="SSF51569">
    <property type="entry name" value="Aldolase"/>
    <property type="match status" value="1"/>
</dbReference>
<keyword evidence="2 4" id="KW-0808">Transferase</keyword>
<keyword evidence="3" id="KW-0170">Cobalt</keyword>
<dbReference type="NCBIfam" id="TIGR01358">
    <property type="entry name" value="DAHP_synth_II"/>
    <property type="match status" value="1"/>
</dbReference>
<feature type="binding site" evidence="3">
    <location>
        <position position="119"/>
    </location>
    <ligand>
        <name>phosphoenolpyruvate</name>
        <dbReference type="ChEBI" id="CHEBI:58702"/>
    </ligand>
</feature>
<dbReference type="InterPro" id="IPR013785">
    <property type="entry name" value="Aldolase_TIM"/>
</dbReference>
<comment type="catalytic activity">
    <reaction evidence="4">
        <text>D-erythrose 4-phosphate + phosphoenolpyruvate + H2O = 7-phospho-2-dehydro-3-deoxy-D-arabino-heptonate + phosphate</text>
        <dbReference type="Rhea" id="RHEA:14717"/>
        <dbReference type="ChEBI" id="CHEBI:15377"/>
        <dbReference type="ChEBI" id="CHEBI:16897"/>
        <dbReference type="ChEBI" id="CHEBI:43474"/>
        <dbReference type="ChEBI" id="CHEBI:58394"/>
        <dbReference type="ChEBI" id="CHEBI:58702"/>
        <dbReference type="EC" id="2.5.1.54"/>
    </reaction>
</comment>
<feature type="binding site" evidence="3">
    <location>
        <position position="80"/>
    </location>
    <ligand>
        <name>Mn(2+)</name>
        <dbReference type="ChEBI" id="CHEBI:29035"/>
    </ligand>
</feature>
<evidence type="ECO:0000256" key="3">
    <source>
        <dbReference type="PIRSR" id="PIRSR602480-1"/>
    </source>
</evidence>
<organism evidence="5 6">
    <name type="scientific">Rhodanobacter denitrificans</name>
    <dbReference type="NCBI Taxonomy" id="666685"/>
    <lineage>
        <taxon>Bacteria</taxon>
        <taxon>Pseudomonadati</taxon>
        <taxon>Pseudomonadota</taxon>
        <taxon>Gammaproteobacteria</taxon>
        <taxon>Lysobacterales</taxon>
        <taxon>Rhodanobacteraceae</taxon>
        <taxon>Rhodanobacter</taxon>
    </lineage>
</organism>
<comment type="caution">
    <text evidence="5">The sequence shown here is derived from an EMBL/GenBank/DDBJ whole genome shotgun (WGS) entry which is preliminary data.</text>
</comment>
<sequence length="463" mass="51565">MIPERSISPVREAADWSPASWRARPAVQQPVYPDPAALDEALGRLAQLPPLVTSWEILALRQLLAEAAEGRRFLLQGGDCAETFDDCTSPLISNRLKVMLQMSLVLVHGLQLPVVRVGRFAGQYAKPRSADTETRDGVTLPSYRGDLVNGPAFDAQTRVPDPRRLIRGHAHSAMTMNFVRALIDGGFADLHHPEYWDLAWVEHSPLQQDYRRMVESIGDSLRFMETLAGRPVSDFQRVDFFTSHEALLLHYEEALTRQVPRQWGWFNLSTHYPWIGMRTAAIDGAHTEYFRGIRNPIAVKVGPSVTPDQLLRLIDVLDPANESGRLTLIHRMGVDRIETALPPLLAAVRAAGRKVLWCCDPMHGNTESLVNGYKTRRFENIRGELDKAFDIHAAAGTRLGGVHLELTGENVTECLGGARSLAEADLARAYKSTVDPRLNYEQALEMAMLIVHKRGAVRANAAL</sequence>
<keyword evidence="3" id="KW-0464">Manganese</keyword>
<reference evidence="5 6" key="1">
    <citation type="submission" date="2017-08" db="EMBL/GenBank/DDBJ databases">
        <title>Infants hospitalized years apart are colonized by the same room-sourced microbial strains.</title>
        <authorList>
            <person name="Brooks B."/>
            <person name="Olm M.R."/>
            <person name="Firek B.A."/>
            <person name="Baker R."/>
            <person name="Thomas B.C."/>
            <person name="Morowitz M.J."/>
            <person name="Banfield J.F."/>
        </authorList>
    </citation>
    <scope>NUCLEOTIDE SEQUENCE [LARGE SCALE GENOMIC DNA]</scope>
    <source>
        <strain evidence="5">S2_005_003_R2_42</strain>
    </source>
</reference>
<dbReference type="GO" id="GO:0009073">
    <property type="term" value="P:aromatic amino acid family biosynthetic process"/>
    <property type="evidence" value="ECO:0007669"/>
    <property type="project" value="InterPro"/>
</dbReference>
<dbReference type="PANTHER" id="PTHR21337">
    <property type="entry name" value="PHOSPHO-2-DEHYDRO-3-DEOXYHEPTONATE ALDOLASE 1, 2"/>
    <property type="match status" value="1"/>
</dbReference>
<evidence type="ECO:0000313" key="6">
    <source>
        <dbReference type="Proteomes" id="UP000249046"/>
    </source>
</evidence>
<dbReference type="Pfam" id="PF01474">
    <property type="entry name" value="DAHP_synth_2"/>
    <property type="match status" value="1"/>
</dbReference>
<dbReference type="PANTHER" id="PTHR21337:SF0">
    <property type="entry name" value="PHOSPHO-2-DEHYDRO-3-DEOXYHEPTONATE ALDOLASE"/>
    <property type="match status" value="1"/>
</dbReference>
<name>A0A2W5LPY9_9GAMM</name>
<keyword evidence="3" id="KW-0104">Cadmium</keyword>
<evidence type="ECO:0000256" key="2">
    <source>
        <dbReference type="ARBA" id="ARBA00022679"/>
    </source>
</evidence>
<feature type="binding site" evidence="3">
    <location>
        <position position="331"/>
    </location>
    <ligand>
        <name>phosphoenolpyruvate</name>
        <dbReference type="ChEBI" id="CHEBI:58702"/>
    </ligand>
</feature>
<gene>
    <name evidence="5" type="ORF">DI564_17795</name>
</gene>
<dbReference type="EMBL" id="QFPO01000028">
    <property type="protein sequence ID" value="PZQ09417.1"/>
    <property type="molecule type" value="Genomic_DNA"/>
</dbReference>
<dbReference type="Gene3D" id="3.20.20.70">
    <property type="entry name" value="Aldolase class I"/>
    <property type="match status" value="1"/>
</dbReference>
<evidence type="ECO:0000313" key="5">
    <source>
        <dbReference type="EMBL" id="PZQ09417.1"/>
    </source>
</evidence>
<feature type="binding site" evidence="3">
    <location>
        <position position="300"/>
    </location>
    <ligand>
        <name>phosphoenolpyruvate</name>
        <dbReference type="ChEBI" id="CHEBI:58702"/>
    </ligand>
</feature>
<dbReference type="Proteomes" id="UP000249046">
    <property type="component" value="Unassembled WGS sequence"/>
</dbReference>
<comment type="cofactor">
    <cofactor evidence="3">
        <name>Mn(2+)</name>
        <dbReference type="ChEBI" id="CHEBI:29035"/>
    </cofactor>
    <cofactor evidence="3">
        <name>Co(2+)</name>
        <dbReference type="ChEBI" id="CHEBI:48828"/>
    </cofactor>
    <cofactor evidence="3">
        <name>Cd(2+)</name>
        <dbReference type="ChEBI" id="CHEBI:48775"/>
    </cofactor>
    <text evidence="3">Binds 1 divalent cation per subunit. The enzyme is active with manganese, cobalt or cadmium ions.</text>
</comment>
<accession>A0A2W5LPY9</accession>
<dbReference type="AlphaFoldDB" id="A0A2W5LPY9"/>
<dbReference type="GO" id="GO:0003849">
    <property type="term" value="F:3-deoxy-7-phosphoheptulonate synthase activity"/>
    <property type="evidence" value="ECO:0007669"/>
    <property type="project" value="UniProtKB-EC"/>
</dbReference>
<feature type="binding site" evidence="3">
    <location>
        <position position="405"/>
    </location>
    <ligand>
        <name>Mn(2+)</name>
        <dbReference type="ChEBI" id="CHEBI:29035"/>
    </ligand>
</feature>
<protein>
    <recommendedName>
        <fullName evidence="4">Phospho-2-dehydro-3-deoxyheptonate aldolase</fullName>
        <ecNumber evidence="4">2.5.1.54</ecNumber>
    </recommendedName>
</protein>
<dbReference type="EC" id="2.5.1.54" evidence="4"/>
<feature type="binding site" evidence="3">
    <location>
        <position position="363"/>
    </location>
    <ligand>
        <name>Mn(2+)</name>
        <dbReference type="ChEBI" id="CHEBI:29035"/>
    </ligand>
</feature>
<dbReference type="InterPro" id="IPR002480">
    <property type="entry name" value="DAHP_synth_2"/>
</dbReference>
<comment type="similarity">
    <text evidence="1 4">Belongs to the class-II DAHP synthase family.</text>
</comment>